<evidence type="ECO:0000256" key="10">
    <source>
        <dbReference type="SAM" id="MobiDB-lite"/>
    </source>
</evidence>
<evidence type="ECO:0000256" key="5">
    <source>
        <dbReference type="ARBA" id="ARBA00022777"/>
    </source>
</evidence>
<dbReference type="InterPro" id="IPR000719">
    <property type="entry name" value="Prot_kinase_dom"/>
</dbReference>
<comment type="similarity">
    <text evidence="7">Belongs to the protein kinase superfamily. Ser/Thr protein kinase family. GCN2 subfamily.</text>
</comment>
<dbReference type="Proteomes" id="UP000799429">
    <property type="component" value="Unassembled WGS sequence"/>
</dbReference>
<dbReference type="InterPro" id="IPR050339">
    <property type="entry name" value="CC_SR_Kinase"/>
</dbReference>
<dbReference type="PANTHER" id="PTHR11042">
    <property type="entry name" value="EUKARYOTIC TRANSLATION INITIATION FACTOR 2-ALPHA KINASE EIF2-ALPHA KINASE -RELATED"/>
    <property type="match status" value="1"/>
</dbReference>
<sequence>MADGTPTRSMSLVPYQPAESRAIVLRHGSAVVVYDEQSKQLSLRNDSSSGALERTNRCPYCHQSVPQGTDHALDDDYNNTRNDLHSDNYESTNDPDDLMERHSSQQESEATFINPDYFRMLHETSSISSASPSSSRPPSPHQYEDALTTNRSRSNARPPSSHNRHISPSPVSSSSYRTESVLTEDSTTAPVLARPPIFNRRRLFDRRTTPPSPHSISATAFSPGYFKRFFIDEGELGKGGKGVVLLVKHVLDGVSLGHFACKRVPVGDDHEWLEKVLQEVQLLQTLSHQNLVSYRHVWLEEFKPTRFGPSVPYAFILQQYCNSRDLHKYIMSGAQSKLTKEQMKEHMRRRSKGQLEPPIALKGPRRLPFDEIYSFFKDITSGINHLHANGFIHRDLKPSNCLLHRTGTKIRVLVSDFGEVQGAGALRKSTGATGTVSYCAPEVLKPSSSGGGLGNFTKKSDVFSLGMIVYFMCFARLPYDNADVLNEENEDLARLRDEITSWSGFDESQRERNDLPERLYLFLNRLLALAPASRPSTEEILRNIRSDSVSAAAGPIPSPPLLDKVNPRITRADTPPPPPPVLVLPRVSTTTSVHRALARPQVRIAARLALFGAKAWSLQRPCTPFAYNPTVGYPLLFLASLDLVRTRPVGLGRGSGNNFSLVLLVVHIVVWVFAGRWGVLCVLPIEGNTIGGEDPYLTLKRTHIVDVGSG</sequence>
<dbReference type="CDD" id="cd00180">
    <property type="entry name" value="PKc"/>
    <property type="match status" value="1"/>
</dbReference>
<dbReference type="Pfam" id="PF00069">
    <property type="entry name" value="Pkinase"/>
    <property type="match status" value="1"/>
</dbReference>
<dbReference type="FunFam" id="3.30.200.20:FF:000306">
    <property type="entry name" value="IKS protein kinase"/>
    <property type="match status" value="1"/>
</dbReference>
<accession>A0A9P4S7H1</accession>
<organism evidence="12 13">
    <name type="scientific">Patellaria atrata CBS 101060</name>
    <dbReference type="NCBI Taxonomy" id="1346257"/>
    <lineage>
        <taxon>Eukaryota</taxon>
        <taxon>Fungi</taxon>
        <taxon>Dikarya</taxon>
        <taxon>Ascomycota</taxon>
        <taxon>Pezizomycotina</taxon>
        <taxon>Dothideomycetes</taxon>
        <taxon>Dothideomycetes incertae sedis</taxon>
        <taxon>Patellariales</taxon>
        <taxon>Patellariaceae</taxon>
        <taxon>Patellaria</taxon>
    </lineage>
</organism>
<comment type="catalytic activity">
    <reaction evidence="8">
        <text>L-threonyl-[protein] + ATP = O-phospho-L-threonyl-[protein] + ADP + H(+)</text>
        <dbReference type="Rhea" id="RHEA:46608"/>
        <dbReference type="Rhea" id="RHEA-COMP:11060"/>
        <dbReference type="Rhea" id="RHEA-COMP:11605"/>
        <dbReference type="ChEBI" id="CHEBI:15378"/>
        <dbReference type="ChEBI" id="CHEBI:30013"/>
        <dbReference type="ChEBI" id="CHEBI:30616"/>
        <dbReference type="ChEBI" id="CHEBI:61977"/>
        <dbReference type="ChEBI" id="CHEBI:456216"/>
        <dbReference type="EC" id="2.7.11.1"/>
    </reaction>
</comment>
<protein>
    <recommendedName>
        <fullName evidence="1">non-specific serine/threonine protein kinase</fullName>
        <ecNumber evidence="1">2.7.11.1</ecNumber>
    </recommendedName>
</protein>
<dbReference type="EMBL" id="MU006099">
    <property type="protein sequence ID" value="KAF2837415.1"/>
    <property type="molecule type" value="Genomic_DNA"/>
</dbReference>
<evidence type="ECO:0000256" key="9">
    <source>
        <dbReference type="ARBA" id="ARBA00048679"/>
    </source>
</evidence>
<evidence type="ECO:0000256" key="2">
    <source>
        <dbReference type="ARBA" id="ARBA00022527"/>
    </source>
</evidence>
<evidence type="ECO:0000256" key="8">
    <source>
        <dbReference type="ARBA" id="ARBA00047899"/>
    </source>
</evidence>
<evidence type="ECO:0000256" key="7">
    <source>
        <dbReference type="ARBA" id="ARBA00037982"/>
    </source>
</evidence>
<reference evidence="12" key="1">
    <citation type="journal article" date="2020" name="Stud. Mycol.">
        <title>101 Dothideomycetes genomes: a test case for predicting lifestyles and emergence of pathogens.</title>
        <authorList>
            <person name="Haridas S."/>
            <person name="Albert R."/>
            <person name="Binder M."/>
            <person name="Bloem J."/>
            <person name="Labutti K."/>
            <person name="Salamov A."/>
            <person name="Andreopoulos B."/>
            <person name="Baker S."/>
            <person name="Barry K."/>
            <person name="Bills G."/>
            <person name="Bluhm B."/>
            <person name="Cannon C."/>
            <person name="Castanera R."/>
            <person name="Culley D."/>
            <person name="Daum C."/>
            <person name="Ezra D."/>
            <person name="Gonzalez J."/>
            <person name="Henrissat B."/>
            <person name="Kuo A."/>
            <person name="Liang C."/>
            <person name="Lipzen A."/>
            <person name="Lutzoni F."/>
            <person name="Magnuson J."/>
            <person name="Mondo S."/>
            <person name="Nolan M."/>
            <person name="Ohm R."/>
            <person name="Pangilinan J."/>
            <person name="Park H.-J."/>
            <person name="Ramirez L."/>
            <person name="Alfaro M."/>
            <person name="Sun H."/>
            <person name="Tritt A."/>
            <person name="Yoshinaga Y."/>
            <person name="Zwiers L.-H."/>
            <person name="Turgeon B."/>
            <person name="Goodwin S."/>
            <person name="Spatafora J."/>
            <person name="Crous P."/>
            <person name="Grigoriev I."/>
        </authorList>
    </citation>
    <scope>NUCLEOTIDE SEQUENCE</scope>
    <source>
        <strain evidence="12">CBS 101060</strain>
    </source>
</reference>
<dbReference type="InterPro" id="IPR011009">
    <property type="entry name" value="Kinase-like_dom_sf"/>
</dbReference>
<dbReference type="FunFam" id="1.10.510.10:FF:000699">
    <property type="entry name" value="Probable serine/threonine-protein kinase iksA"/>
    <property type="match status" value="1"/>
</dbReference>
<dbReference type="Gene3D" id="3.30.200.20">
    <property type="entry name" value="Phosphorylase Kinase, domain 1"/>
    <property type="match status" value="1"/>
</dbReference>
<feature type="compositionally biased region" description="Low complexity" evidence="10">
    <location>
        <begin position="150"/>
        <end position="175"/>
    </location>
</feature>
<comment type="caution">
    <text evidence="12">The sequence shown here is derived from an EMBL/GenBank/DDBJ whole genome shotgun (WGS) entry which is preliminary data.</text>
</comment>
<dbReference type="EC" id="2.7.11.1" evidence="1"/>
<keyword evidence="4" id="KW-0547">Nucleotide-binding</keyword>
<dbReference type="AlphaFoldDB" id="A0A9P4S7H1"/>
<name>A0A9P4S7H1_9PEZI</name>
<dbReference type="Gene3D" id="1.10.510.10">
    <property type="entry name" value="Transferase(Phosphotransferase) domain 1"/>
    <property type="match status" value="1"/>
</dbReference>
<dbReference type="SMART" id="SM00220">
    <property type="entry name" value="S_TKc"/>
    <property type="match status" value="1"/>
</dbReference>
<gene>
    <name evidence="12" type="ORF">M501DRAFT_986231</name>
</gene>
<comment type="catalytic activity">
    <reaction evidence="9">
        <text>L-seryl-[protein] + ATP = O-phospho-L-seryl-[protein] + ADP + H(+)</text>
        <dbReference type="Rhea" id="RHEA:17989"/>
        <dbReference type="Rhea" id="RHEA-COMP:9863"/>
        <dbReference type="Rhea" id="RHEA-COMP:11604"/>
        <dbReference type="ChEBI" id="CHEBI:15378"/>
        <dbReference type="ChEBI" id="CHEBI:29999"/>
        <dbReference type="ChEBI" id="CHEBI:30616"/>
        <dbReference type="ChEBI" id="CHEBI:83421"/>
        <dbReference type="ChEBI" id="CHEBI:456216"/>
        <dbReference type="EC" id="2.7.11.1"/>
    </reaction>
</comment>
<dbReference type="InterPro" id="IPR008271">
    <property type="entry name" value="Ser/Thr_kinase_AS"/>
</dbReference>
<dbReference type="GO" id="GO:0005634">
    <property type="term" value="C:nucleus"/>
    <property type="evidence" value="ECO:0007669"/>
    <property type="project" value="TreeGrafter"/>
</dbReference>
<dbReference type="PROSITE" id="PS50011">
    <property type="entry name" value="PROTEIN_KINASE_DOM"/>
    <property type="match status" value="1"/>
</dbReference>
<dbReference type="PANTHER" id="PTHR11042:SF138">
    <property type="entry name" value="SERINE_THREONINE-PROTEIN KINASE IKS1-RELATED"/>
    <property type="match status" value="1"/>
</dbReference>
<feature type="region of interest" description="Disordered" evidence="10">
    <location>
        <begin position="125"/>
        <end position="188"/>
    </location>
</feature>
<feature type="compositionally biased region" description="Polar residues" evidence="10">
    <location>
        <begin position="176"/>
        <end position="188"/>
    </location>
</feature>
<evidence type="ECO:0000313" key="12">
    <source>
        <dbReference type="EMBL" id="KAF2837415.1"/>
    </source>
</evidence>
<dbReference type="GO" id="GO:0005737">
    <property type="term" value="C:cytoplasm"/>
    <property type="evidence" value="ECO:0007669"/>
    <property type="project" value="TreeGrafter"/>
</dbReference>
<evidence type="ECO:0000259" key="11">
    <source>
        <dbReference type="PROSITE" id="PS50011"/>
    </source>
</evidence>
<evidence type="ECO:0000256" key="6">
    <source>
        <dbReference type="ARBA" id="ARBA00022840"/>
    </source>
</evidence>
<keyword evidence="5 12" id="KW-0418">Kinase</keyword>
<proteinExistence type="inferred from homology"/>
<evidence type="ECO:0000256" key="4">
    <source>
        <dbReference type="ARBA" id="ARBA00022741"/>
    </source>
</evidence>
<dbReference type="GO" id="GO:0005524">
    <property type="term" value="F:ATP binding"/>
    <property type="evidence" value="ECO:0007669"/>
    <property type="project" value="UniProtKB-KW"/>
</dbReference>
<feature type="region of interest" description="Disordered" evidence="10">
    <location>
        <begin position="66"/>
        <end position="108"/>
    </location>
</feature>
<keyword evidence="2" id="KW-0723">Serine/threonine-protein kinase</keyword>
<dbReference type="GO" id="GO:0004674">
    <property type="term" value="F:protein serine/threonine kinase activity"/>
    <property type="evidence" value="ECO:0007669"/>
    <property type="project" value="UniProtKB-KW"/>
</dbReference>
<evidence type="ECO:0000256" key="3">
    <source>
        <dbReference type="ARBA" id="ARBA00022679"/>
    </source>
</evidence>
<feature type="compositionally biased region" description="Low complexity" evidence="10">
    <location>
        <begin position="125"/>
        <end position="134"/>
    </location>
</feature>
<evidence type="ECO:0000313" key="13">
    <source>
        <dbReference type="Proteomes" id="UP000799429"/>
    </source>
</evidence>
<dbReference type="OrthoDB" id="1405469at2759"/>
<feature type="domain" description="Protein kinase" evidence="11">
    <location>
        <begin position="230"/>
        <end position="549"/>
    </location>
</feature>
<evidence type="ECO:0000256" key="1">
    <source>
        <dbReference type="ARBA" id="ARBA00012513"/>
    </source>
</evidence>
<dbReference type="SUPFAM" id="SSF56112">
    <property type="entry name" value="Protein kinase-like (PK-like)"/>
    <property type="match status" value="1"/>
</dbReference>
<keyword evidence="3" id="KW-0808">Transferase</keyword>
<keyword evidence="13" id="KW-1185">Reference proteome</keyword>
<keyword evidence="6" id="KW-0067">ATP-binding</keyword>
<dbReference type="PROSITE" id="PS00108">
    <property type="entry name" value="PROTEIN_KINASE_ST"/>
    <property type="match status" value="1"/>
</dbReference>